<evidence type="ECO:0000256" key="1">
    <source>
        <dbReference type="ARBA" id="ARBA00008898"/>
    </source>
</evidence>
<accession>A0AA86GU83</accession>
<dbReference type="RefSeq" id="WP_067185451.1">
    <property type="nucleotide sequence ID" value="NZ_CP012199.1"/>
</dbReference>
<dbReference type="Proteomes" id="UP000058599">
    <property type="component" value="Chromosome"/>
</dbReference>
<evidence type="ECO:0000313" key="5">
    <source>
        <dbReference type="Proteomes" id="UP000058599"/>
    </source>
</evidence>
<sequence>MTTPIDPRHFRNVLGCYPTGVCVVTATHDGARHAMVVGSFTSISLDPPLVGFFPDKKSTSWPQIEATGHFCANILAADQKHHSSRFAAKGEDKFAGIDCGTTPAGLPLLDDVLAWIECSIASVTEIGDHLLVVGAVQALEMRDTGTPLLFFRGGYHDLAACIETQA</sequence>
<gene>
    <name evidence="4" type="primary">hsaB</name>
    <name evidence="4" type="ORF">SGRAN_3245</name>
</gene>
<dbReference type="InterPro" id="IPR050268">
    <property type="entry name" value="NADH-dep_flavin_reductase"/>
</dbReference>
<proteinExistence type="inferred from homology"/>
<dbReference type="GO" id="GO:0042602">
    <property type="term" value="F:riboflavin reductase (NADPH) activity"/>
    <property type="evidence" value="ECO:0007669"/>
    <property type="project" value="TreeGrafter"/>
</dbReference>
<dbReference type="Gene3D" id="2.30.110.10">
    <property type="entry name" value="Electron Transport, Fmn-binding Protein, Chain A"/>
    <property type="match status" value="1"/>
</dbReference>
<comment type="similarity">
    <text evidence="1">Belongs to the non-flavoprotein flavin reductase family.</text>
</comment>
<dbReference type="GO" id="GO:0010181">
    <property type="term" value="F:FMN binding"/>
    <property type="evidence" value="ECO:0007669"/>
    <property type="project" value="InterPro"/>
</dbReference>
<dbReference type="AlphaFoldDB" id="A0AA86GU83"/>
<reference evidence="4 5" key="1">
    <citation type="journal article" date="2016" name="BMC Genomics">
        <title>Genomic analysis of the nitrate-respiring Sphingopyxis granuli (formerly Sphingomonas macrogoltabida) strain TFA.</title>
        <authorList>
            <person name="Garcia-Romero I."/>
            <person name="Perez-Pulido A.J."/>
            <person name="Gonzalez-Flores Y.E."/>
            <person name="Reyes-Ramirez F."/>
            <person name="Santero E."/>
            <person name="Floriano B."/>
        </authorList>
    </citation>
    <scope>NUCLEOTIDE SEQUENCE [LARGE SCALE GENOMIC DNA]</scope>
    <source>
        <strain evidence="4 5">TFA</strain>
    </source>
</reference>
<dbReference type="PANTHER" id="PTHR30466">
    <property type="entry name" value="FLAVIN REDUCTASE"/>
    <property type="match status" value="1"/>
</dbReference>
<dbReference type="InterPro" id="IPR012349">
    <property type="entry name" value="Split_barrel_FMN-bd"/>
</dbReference>
<protein>
    <submittedName>
        <fullName evidence="4">3-hydroxy-9,10-secoandrosta-1,3,5(10)-triene-9, 17-dione 4-hydroxylase, reductase subunit</fullName>
        <ecNumber evidence="4">1.5.1.36</ecNumber>
    </submittedName>
</protein>
<dbReference type="SUPFAM" id="SSF50475">
    <property type="entry name" value="FMN-binding split barrel"/>
    <property type="match status" value="1"/>
</dbReference>
<dbReference type="GO" id="GO:0036382">
    <property type="term" value="F:flavin reductase (NADH) activity"/>
    <property type="evidence" value="ECO:0007669"/>
    <property type="project" value="UniProtKB-EC"/>
</dbReference>
<dbReference type="EC" id="1.5.1.36" evidence="4"/>
<dbReference type="InterPro" id="IPR002563">
    <property type="entry name" value="Flavin_Rdtase-like_dom"/>
</dbReference>
<dbReference type="PANTHER" id="PTHR30466:SF11">
    <property type="entry name" value="FLAVIN-DEPENDENT MONOOXYGENASE, REDUCTASE SUBUNIT HSAB"/>
    <property type="match status" value="1"/>
</dbReference>
<evidence type="ECO:0000259" key="3">
    <source>
        <dbReference type="SMART" id="SM00903"/>
    </source>
</evidence>
<dbReference type="Pfam" id="PF01613">
    <property type="entry name" value="Flavin_Reduct"/>
    <property type="match status" value="1"/>
</dbReference>
<evidence type="ECO:0000313" key="4">
    <source>
        <dbReference type="EMBL" id="AMG75588.1"/>
    </source>
</evidence>
<dbReference type="SMART" id="SM00903">
    <property type="entry name" value="Flavin_Reduct"/>
    <property type="match status" value="1"/>
</dbReference>
<feature type="domain" description="Flavin reductase like" evidence="3">
    <location>
        <begin position="14"/>
        <end position="157"/>
    </location>
</feature>
<name>A0AA86GU83_9SPHN</name>
<organism evidence="4 5">
    <name type="scientific">Sphingopyxis granuli</name>
    <dbReference type="NCBI Taxonomy" id="267128"/>
    <lineage>
        <taxon>Bacteria</taxon>
        <taxon>Pseudomonadati</taxon>
        <taxon>Pseudomonadota</taxon>
        <taxon>Alphaproteobacteria</taxon>
        <taxon>Sphingomonadales</taxon>
        <taxon>Sphingomonadaceae</taxon>
        <taxon>Sphingopyxis</taxon>
    </lineage>
</organism>
<dbReference type="KEGG" id="sgi:SGRAN_3245"/>
<evidence type="ECO:0000256" key="2">
    <source>
        <dbReference type="ARBA" id="ARBA00023002"/>
    </source>
</evidence>
<keyword evidence="2 4" id="KW-0560">Oxidoreductase</keyword>
<keyword evidence="5" id="KW-1185">Reference proteome</keyword>
<dbReference type="EMBL" id="CP012199">
    <property type="protein sequence ID" value="AMG75588.1"/>
    <property type="molecule type" value="Genomic_DNA"/>
</dbReference>